<name>E9P6D0_9EUKA</name>
<reference evidence="1" key="1">
    <citation type="submission" date="2011-01" db="EMBL/GenBank/DDBJ databases">
        <authorList>
            <person name="Lang B.F."/>
            <person name="Burger G.B."/>
        </authorList>
    </citation>
    <scope>NUCLEOTIDE SEQUENCE</scope>
    <source>
        <strain evidence="1">UTEX 64</strain>
    </source>
</reference>
<dbReference type="EMBL" id="HQ908425">
    <property type="protein sequence ID" value="ADW83114.1"/>
    <property type="molecule type" value="Genomic_DNA"/>
</dbReference>
<accession>E9P6D0</accession>
<gene>
    <name evidence="1" type="primary">orf211</name>
</gene>
<dbReference type="AlphaFoldDB" id="E9P6D0"/>
<dbReference type="GeneID" id="10210859"/>
<proteinExistence type="predicted"/>
<keyword evidence="1" id="KW-0496">Mitochondrion</keyword>
<sequence>MDERGFGMGINILYKIYFFKKKSLTNNLELFQSSFIFLNNSTILDIGLKKNIANKYLYDRNRVYFLFYMFNLFHNTNINTNTLIYFIPLKLSLKFFDKKNIILKTFSLSFKNENFKQIIKRFFSSDFLFDMVVTSIFIYKYISNLQIYKFSLTNENLKSLYFLNNLDKKLFRFKTLFGASLISYYLPNSHRFTVDEFIRYRKKKKFKINFK</sequence>
<geneLocation type="mitochondrion" evidence="1"/>
<protein>
    <submittedName>
        <fullName evidence="1">Uncharacterized protein orf211</fullName>
    </submittedName>
</protein>
<organism evidence="1">
    <name type="scientific">Glaucocystis nostochinearum</name>
    <dbReference type="NCBI Taxonomy" id="38271"/>
    <lineage>
        <taxon>Eukaryota</taxon>
        <taxon>Glaucocystophyceae</taxon>
        <taxon>Glaucocystales</taxon>
        <taxon>Glaucocystaceae</taxon>
        <taxon>Glaucocystis</taxon>
    </lineage>
</organism>
<evidence type="ECO:0000313" key="1">
    <source>
        <dbReference type="EMBL" id="ADW83114.1"/>
    </source>
</evidence>
<dbReference type="RefSeq" id="YP_004222742.1">
    <property type="nucleotide sequence ID" value="NC_015117.1"/>
</dbReference>